<keyword evidence="1" id="KW-0472">Membrane</keyword>
<feature type="transmembrane region" description="Helical" evidence="1">
    <location>
        <begin position="117"/>
        <end position="138"/>
    </location>
</feature>
<keyword evidence="1" id="KW-0812">Transmembrane</keyword>
<dbReference type="KEGG" id="pei:H9L10_00075"/>
<organism evidence="2 3">
    <name type="scientific">Phycicoccus endophyticus</name>
    <dbReference type="NCBI Taxonomy" id="1690220"/>
    <lineage>
        <taxon>Bacteria</taxon>
        <taxon>Bacillati</taxon>
        <taxon>Actinomycetota</taxon>
        <taxon>Actinomycetes</taxon>
        <taxon>Micrococcales</taxon>
        <taxon>Intrasporangiaceae</taxon>
        <taxon>Phycicoccus</taxon>
    </lineage>
</organism>
<keyword evidence="3" id="KW-1185">Reference proteome</keyword>
<dbReference type="RefSeq" id="WP_166099037.1">
    <property type="nucleotide sequence ID" value="NZ_BMMY01000005.1"/>
</dbReference>
<keyword evidence="1" id="KW-1133">Transmembrane helix</keyword>
<feature type="transmembrane region" description="Helical" evidence="1">
    <location>
        <begin position="39"/>
        <end position="59"/>
    </location>
</feature>
<protein>
    <submittedName>
        <fullName evidence="2">Uncharacterized protein</fullName>
    </submittedName>
</protein>
<evidence type="ECO:0000256" key="1">
    <source>
        <dbReference type="SAM" id="Phobius"/>
    </source>
</evidence>
<feature type="transmembrane region" description="Helical" evidence="1">
    <location>
        <begin position="178"/>
        <end position="196"/>
    </location>
</feature>
<evidence type="ECO:0000313" key="2">
    <source>
        <dbReference type="EMBL" id="QNN49579.1"/>
    </source>
</evidence>
<feature type="transmembrane region" description="Helical" evidence="1">
    <location>
        <begin position="94"/>
        <end position="111"/>
    </location>
</feature>
<feature type="transmembrane region" description="Helical" evidence="1">
    <location>
        <begin position="263"/>
        <end position="285"/>
    </location>
</feature>
<feature type="transmembrane region" description="Helical" evidence="1">
    <location>
        <begin position="232"/>
        <end position="251"/>
    </location>
</feature>
<name>A0A7G9R1V4_9MICO</name>
<sequence>MDQEAAPSTGGPVEPETRAARRARVEAIRRHPVLPEMALVPRPLVVVATVVLVGLLVPLLRTDPVLLAGGLAWTGVVLAWGWPRLLGSSSRFGSSLAVGVAAVAAPVLGVVPGEEPYLRLVPVGLAVGLGVMFVHQIARRDGRPRLTESIGVTSFGLGLVTVGTTWLPLAYSGRATDLASAAFVAVAVGSLADLAAGVRLLRAWLLPVAMVLGAAGAIVAASILGFPQASSAALVGLLAAAVAHALRRALVVLPPVTARRSQLAVAAAGVLVPGVVVYGAALVLIG</sequence>
<accession>A0A7G9R1V4</accession>
<dbReference type="Proteomes" id="UP000515976">
    <property type="component" value="Chromosome"/>
</dbReference>
<dbReference type="EMBL" id="CP060712">
    <property type="protein sequence ID" value="QNN49579.1"/>
    <property type="molecule type" value="Genomic_DNA"/>
</dbReference>
<feature type="transmembrane region" description="Helical" evidence="1">
    <location>
        <begin position="150"/>
        <end position="172"/>
    </location>
</feature>
<reference evidence="2 3" key="1">
    <citation type="submission" date="2020-08" db="EMBL/GenBank/DDBJ databases">
        <title>Genome sequence of Phycicoccus endophyticus JCM 31784T.</title>
        <authorList>
            <person name="Hyun D.-W."/>
            <person name="Bae J.-W."/>
        </authorList>
    </citation>
    <scope>NUCLEOTIDE SEQUENCE [LARGE SCALE GENOMIC DNA]</scope>
    <source>
        <strain evidence="2 3">JCM 31784</strain>
    </source>
</reference>
<feature type="transmembrane region" description="Helical" evidence="1">
    <location>
        <begin position="65"/>
        <end position="82"/>
    </location>
</feature>
<gene>
    <name evidence="2" type="ORF">H9L10_00075</name>
</gene>
<dbReference type="AlphaFoldDB" id="A0A7G9R1V4"/>
<proteinExistence type="predicted"/>
<evidence type="ECO:0000313" key="3">
    <source>
        <dbReference type="Proteomes" id="UP000515976"/>
    </source>
</evidence>
<feature type="transmembrane region" description="Helical" evidence="1">
    <location>
        <begin position="203"/>
        <end position="226"/>
    </location>
</feature>